<evidence type="ECO:0008006" key="3">
    <source>
        <dbReference type="Google" id="ProtNLM"/>
    </source>
</evidence>
<keyword evidence="2" id="KW-1185">Reference proteome</keyword>
<proteinExistence type="predicted"/>
<dbReference type="Proteomes" id="UP000603641">
    <property type="component" value="Unassembled WGS sequence"/>
</dbReference>
<gene>
    <name evidence="1" type="ORF">H9648_16120</name>
</gene>
<sequence>MSLFNNGSCCGNGNTAGTTKSKCGGCVCELLNQIANARMNGNFCSMGQQQVVQLVLKGAQEPLSVSPGPTTEFTVVSFDPETCCAVFSYRQTGNETRTIVLDCRCICGIICVPQYNGGGAPSAL</sequence>
<name>A0ABR8SQ19_9BACL</name>
<organism evidence="1 2">
    <name type="scientific">Fictibacillus norfolkensis</name>
    <dbReference type="NCBI Taxonomy" id="2762233"/>
    <lineage>
        <taxon>Bacteria</taxon>
        <taxon>Bacillati</taxon>
        <taxon>Bacillota</taxon>
        <taxon>Bacilli</taxon>
        <taxon>Bacillales</taxon>
        <taxon>Fictibacillaceae</taxon>
        <taxon>Fictibacillus</taxon>
    </lineage>
</organism>
<reference evidence="1 2" key="1">
    <citation type="submission" date="2020-08" db="EMBL/GenBank/DDBJ databases">
        <title>A Genomic Blueprint of the Chicken Gut Microbiome.</title>
        <authorList>
            <person name="Gilroy R."/>
            <person name="Ravi A."/>
            <person name="Getino M."/>
            <person name="Pursley I."/>
            <person name="Horton D.L."/>
            <person name="Alikhan N.-F."/>
            <person name="Baker D."/>
            <person name="Gharbi K."/>
            <person name="Hall N."/>
            <person name="Watson M."/>
            <person name="Adriaenssens E.M."/>
            <person name="Foster-Nyarko E."/>
            <person name="Jarju S."/>
            <person name="Secka A."/>
            <person name="Antonio M."/>
            <person name="Oren A."/>
            <person name="Chaudhuri R."/>
            <person name="La Ragione R.M."/>
            <person name="Hildebrand F."/>
            <person name="Pallen M.J."/>
        </authorList>
    </citation>
    <scope>NUCLEOTIDE SEQUENCE [LARGE SCALE GENOMIC DNA]</scope>
    <source>
        <strain evidence="1 2">Sa2CUA10</strain>
    </source>
</reference>
<dbReference type="RefSeq" id="WP_191754849.1">
    <property type="nucleotide sequence ID" value="NZ_JACSQM010000008.1"/>
</dbReference>
<accession>A0ABR8SQ19</accession>
<dbReference type="EMBL" id="JACSQM010000008">
    <property type="protein sequence ID" value="MBD7965590.1"/>
    <property type="molecule type" value="Genomic_DNA"/>
</dbReference>
<evidence type="ECO:0000313" key="2">
    <source>
        <dbReference type="Proteomes" id="UP000603641"/>
    </source>
</evidence>
<comment type="caution">
    <text evidence="1">The sequence shown here is derived from an EMBL/GenBank/DDBJ whole genome shotgun (WGS) entry which is preliminary data.</text>
</comment>
<evidence type="ECO:0000313" key="1">
    <source>
        <dbReference type="EMBL" id="MBD7965590.1"/>
    </source>
</evidence>
<protein>
    <recommendedName>
        <fullName evidence="3">Spore coat protein</fullName>
    </recommendedName>
</protein>